<organism evidence="1">
    <name type="scientific">Schizaphis graminum</name>
    <name type="common">Green bug aphid</name>
    <dbReference type="NCBI Taxonomy" id="13262"/>
    <lineage>
        <taxon>Eukaryota</taxon>
        <taxon>Metazoa</taxon>
        <taxon>Ecdysozoa</taxon>
        <taxon>Arthropoda</taxon>
        <taxon>Hexapoda</taxon>
        <taxon>Insecta</taxon>
        <taxon>Pterygota</taxon>
        <taxon>Neoptera</taxon>
        <taxon>Paraneoptera</taxon>
        <taxon>Hemiptera</taxon>
        <taxon>Sternorrhyncha</taxon>
        <taxon>Aphidomorpha</taxon>
        <taxon>Aphidoidea</taxon>
        <taxon>Aphididae</taxon>
        <taxon>Aphidini</taxon>
        <taxon>Schizaphis</taxon>
    </lineage>
</organism>
<accession>A0A2S2NLN7</accession>
<proteinExistence type="predicted"/>
<dbReference type="EMBL" id="GGMR01005472">
    <property type="protein sequence ID" value="MBY18091.1"/>
    <property type="molecule type" value="Transcribed_RNA"/>
</dbReference>
<name>A0A2S2NLN7_SCHGA</name>
<protein>
    <submittedName>
        <fullName evidence="1">Uncharacterized protein</fullName>
    </submittedName>
</protein>
<evidence type="ECO:0000313" key="1">
    <source>
        <dbReference type="EMBL" id="MBY18091.1"/>
    </source>
</evidence>
<gene>
    <name evidence="1" type="ORF">g.163915</name>
</gene>
<reference evidence="1" key="1">
    <citation type="submission" date="2018-04" db="EMBL/GenBank/DDBJ databases">
        <title>Transcriptome of Schizaphis graminum biotype I.</title>
        <authorList>
            <person name="Scully E.D."/>
            <person name="Geib S.M."/>
            <person name="Palmer N.A."/>
            <person name="Koch K."/>
            <person name="Bradshaw J."/>
            <person name="Heng-Moss T."/>
            <person name="Sarath G."/>
        </authorList>
    </citation>
    <scope>NUCLEOTIDE SEQUENCE</scope>
</reference>
<dbReference type="AlphaFoldDB" id="A0A2S2NLN7"/>
<sequence length="106" mass="11275">MITESISLPVGLDGRDVGSFLMLMVLTDGGLSGTDDDDDDDELVASMRASRHTRAESGATLATHYAAVRQCSSGGSNSGSIALYISGGLAKYSEPQYQNMFCYYHP</sequence>